<feature type="repeat" description="WD" evidence="3">
    <location>
        <begin position="281"/>
        <end position="306"/>
    </location>
</feature>
<evidence type="ECO:0000256" key="3">
    <source>
        <dbReference type="PROSITE-ProRule" id="PRU00221"/>
    </source>
</evidence>
<evidence type="ECO:0000313" key="5">
    <source>
        <dbReference type="Proteomes" id="UP000789508"/>
    </source>
</evidence>
<name>A0A9N8VIP5_9GLOM</name>
<evidence type="ECO:0000256" key="2">
    <source>
        <dbReference type="ARBA" id="ARBA00022737"/>
    </source>
</evidence>
<dbReference type="InterPro" id="IPR036322">
    <property type="entry name" value="WD40_repeat_dom_sf"/>
</dbReference>
<evidence type="ECO:0000313" key="4">
    <source>
        <dbReference type="EMBL" id="CAG8451147.1"/>
    </source>
</evidence>
<keyword evidence="5" id="KW-1185">Reference proteome</keyword>
<dbReference type="PROSITE" id="PS50082">
    <property type="entry name" value="WD_REPEATS_2"/>
    <property type="match status" value="1"/>
</dbReference>
<keyword evidence="2" id="KW-0677">Repeat</keyword>
<proteinExistence type="predicted"/>
<evidence type="ECO:0000256" key="1">
    <source>
        <dbReference type="ARBA" id="ARBA00022574"/>
    </source>
</evidence>
<dbReference type="OrthoDB" id="10248252at2759"/>
<gene>
    <name evidence="4" type="ORF">ALEPTO_LOCUS1014</name>
</gene>
<dbReference type="SMART" id="SM00320">
    <property type="entry name" value="WD40"/>
    <property type="match status" value="6"/>
</dbReference>
<dbReference type="PROSITE" id="PS00678">
    <property type="entry name" value="WD_REPEATS_1"/>
    <property type="match status" value="1"/>
</dbReference>
<dbReference type="InterPro" id="IPR015943">
    <property type="entry name" value="WD40/YVTN_repeat-like_dom_sf"/>
</dbReference>
<protein>
    <submittedName>
        <fullName evidence="4">3739_t:CDS:1</fullName>
    </submittedName>
</protein>
<dbReference type="EMBL" id="CAJVPS010000096">
    <property type="protein sequence ID" value="CAG8451147.1"/>
    <property type="molecule type" value="Genomic_DNA"/>
</dbReference>
<dbReference type="InterPro" id="IPR050505">
    <property type="entry name" value="WDR55/POC1"/>
</dbReference>
<dbReference type="Gene3D" id="2.130.10.10">
    <property type="entry name" value="YVTN repeat-like/Quinoprotein amine dehydrogenase"/>
    <property type="match status" value="1"/>
</dbReference>
<dbReference type="InterPro" id="IPR001680">
    <property type="entry name" value="WD40_rpt"/>
</dbReference>
<reference evidence="4" key="1">
    <citation type="submission" date="2021-06" db="EMBL/GenBank/DDBJ databases">
        <authorList>
            <person name="Kallberg Y."/>
            <person name="Tangrot J."/>
            <person name="Rosling A."/>
        </authorList>
    </citation>
    <scope>NUCLEOTIDE SEQUENCE</scope>
    <source>
        <strain evidence="4">FL130A</strain>
    </source>
</reference>
<dbReference type="SUPFAM" id="SSF50978">
    <property type="entry name" value="WD40 repeat-like"/>
    <property type="match status" value="1"/>
</dbReference>
<dbReference type="PANTHER" id="PTHR44019:SF8">
    <property type="entry name" value="POC1 CENTRIOLAR PROTEIN HOMOLOG"/>
    <property type="match status" value="1"/>
</dbReference>
<accession>A0A9N8VIP5</accession>
<dbReference type="Pfam" id="PF00400">
    <property type="entry name" value="WD40"/>
    <property type="match status" value="2"/>
</dbReference>
<dbReference type="PANTHER" id="PTHR44019">
    <property type="entry name" value="WD REPEAT-CONTAINING PROTEIN 55"/>
    <property type="match status" value="1"/>
</dbReference>
<sequence length="632" mass="71412">MVFIFNNRRLWKKASLYYNDTDPRVSYGHSTPDSNFLISLIDDDDDERLSQSELSVIEDNDFSEFEEEPEVGFVKSDPYHDIVDFPIAKDIMVESLREEIVFESELHSQSIQAEMKERTKDEYGSQNRLIQSDTKDCANDKKKFKAEKEKNTSTTFSYSSSLQFTYNQIHQTSTVNLLMEKELKCLPTRHMSTVTTRVSLDQLELVKSIHDSSGDVLELSFNSKDRPKLAIACVANEDPTYNTIGNLKYWDILNSKIYSLGGHNIRPDPRRQESQKIYKTVTDVKFVADGNMMVSVSIDSTVRLWDTKDHPGDLLHTYPCNSQINRLVIDNSRGSNEELFATCENEGIVSLFRIGEWDGGDHSIENVTSFINPESRDRVASDLVFGRKRSANELIVGYYGKCGYGEGVIQIWDLESRDILSKVKIKQSVSCVTISNCGKIGACATTGGSKKNGKKTISEKGDRMLYLFDPRANEIFARGETNEDDANLVTFSPSGNFVGVGGMSNQVTVFDIRQMKRHLHLLKHEQKSNYNNYDDREGVNSVVWSSGNVIMTGGADSCVRGWDLRLNEHSPLIKNFANHDSPIMAINLSADNRFMSVGVATGRTYFYSSDYDTLKAYEDRGDEGLTLLKCDD</sequence>
<organism evidence="4 5">
    <name type="scientific">Ambispora leptoticha</name>
    <dbReference type="NCBI Taxonomy" id="144679"/>
    <lineage>
        <taxon>Eukaryota</taxon>
        <taxon>Fungi</taxon>
        <taxon>Fungi incertae sedis</taxon>
        <taxon>Mucoromycota</taxon>
        <taxon>Glomeromycotina</taxon>
        <taxon>Glomeromycetes</taxon>
        <taxon>Archaeosporales</taxon>
        <taxon>Ambisporaceae</taxon>
        <taxon>Ambispora</taxon>
    </lineage>
</organism>
<dbReference type="Proteomes" id="UP000789508">
    <property type="component" value="Unassembled WGS sequence"/>
</dbReference>
<dbReference type="InterPro" id="IPR019775">
    <property type="entry name" value="WD40_repeat_CS"/>
</dbReference>
<keyword evidence="1 3" id="KW-0853">WD repeat</keyword>
<dbReference type="AlphaFoldDB" id="A0A9N8VIP5"/>
<dbReference type="PROSITE" id="PS50294">
    <property type="entry name" value="WD_REPEATS_REGION"/>
    <property type="match status" value="1"/>
</dbReference>
<comment type="caution">
    <text evidence="4">The sequence shown here is derived from an EMBL/GenBank/DDBJ whole genome shotgun (WGS) entry which is preliminary data.</text>
</comment>